<comment type="caution">
    <text evidence="3">The sequence shown here is derived from an EMBL/GenBank/DDBJ whole genome shotgun (WGS) entry which is preliminary data.</text>
</comment>
<keyword evidence="2" id="KW-0732">Signal</keyword>
<feature type="chain" id="PRO_5041460394" evidence="2">
    <location>
        <begin position="27"/>
        <end position="114"/>
    </location>
</feature>
<evidence type="ECO:0000256" key="2">
    <source>
        <dbReference type="SAM" id="SignalP"/>
    </source>
</evidence>
<proteinExistence type="inferred from homology"/>
<name>A0AA41VXC8_PAPNU</name>
<evidence type="ECO:0000313" key="3">
    <source>
        <dbReference type="EMBL" id="MCL7049269.1"/>
    </source>
</evidence>
<organism evidence="3 4">
    <name type="scientific">Papaver nudicaule</name>
    <name type="common">Iceland poppy</name>
    <dbReference type="NCBI Taxonomy" id="74823"/>
    <lineage>
        <taxon>Eukaryota</taxon>
        <taxon>Viridiplantae</taxon>
        <taxon>Streptophyta</taxon>
        <taxon>Embryophyta</taxon>
        <taxon>Tracheophyta</taxon>
        <taxon>Spermatophyta</taxon>
        <taxon>Magnoliopsida</taxon>
        <taxon>Ranunculales</taxon>
        <taxon>Papaveraceae</taxon>
        <taxon>Papaveroideae</taxon>
        <taxon>Papaver</taxon>
    </lineage>
</organism>
<dbReference type="Proteomes" id="UP001177140">
    <property type="component" value="Unassembled WGS sequence"/>
</dbReference>
<sequence length="114" mass="12387">MAAISCKVKFAVVLLFALFAISMLESFQVSAVGLGSYPDLLRKYYGPGSAKPEQCGWRCAARCSKTKHRFDFCNAGCMSCCSSCKCVPPGTSGYRWVCPCYDTKKTKKGGPKCP</sequence>
<accession>A0AA41VXC8</accession>
<protein>
    <submittedName>
        <fullName evidence="3">Uncharacterized protein</fullName>
    </submittedName>
</protein>
<dbReference type="AlphaFoldDB" id="A0AA41VXC8"/>
<dbReference type="PANTHER" id="PTHR23201">
    <property type="entry name" value="EXTENSIN, PROLINE-RICH PROTEIN"/>
    <property type="match status" value="1"/>
</dbReference>
<reference evidence="3" key="1">
    <citation type="submission" date="2022-03" db="EMBL/GenBank/DDBJ databases">
        <title>A functionally conserved STORR gene fusion in Papaver species that diverged 16.8 million years ago.</title>
        <authorList>
            <person name="Catania T."/>
        </authorList>
    </citation>
    <scope>NUCLEOTIDE SEQUENCE</scope>
    <source>
        <strain evidence="3">S-191538</strain>
    </source>
</reference>
<dbReference type="PANTHER" id="PTHR23201:SF108">
    <property type="entry name" value="GIBBERELLIN-REGULATED PROTEIN 6"/>
    <property type="match status" value="1"/>
</dbReference>
<comment type="similarity">
    <text evidence="1">Belongs to the GASA family.</text>
</comment>
<feature type="signal peptide" evidence="2">
    <location>
        <begin position="1"/>
        <end position="26"/>
    </location>
</feature>
<dbReference type="InterPro" id="IPR003854">
    <property type="entry name" value="GASA"/>
</dbReference>
<keyword evidence="4" id="KW-1185">Reference proteome</keyword>
<dbReference type="Pfam" id="PF02704">
    <property type="entry name" value="GASA"/>
    <property type="match status" value="1"/>
</dbReference>
<evidence type="ECO:0000256" key="1">
    <source>
        <dbReference type="ARBA" id="ARBA00010582"/>
    </source>
</evidence>
<evidence type="ECO:0000313" key="4">
    <source>
        <dbReference type="Proteomes" id="UP001177140"/>
    </source>
</evidence>
<dbReference type="EMBL" id="JAJJMA010314012">
    <property type="protein sequence ID" value="MCL7049269.1"/>
    <property type="molecule type" value="Genomic_DNA"/>
</dbReference>
<gene>
    <name evidence="3" type="ORF">MKW94_004503</name>
</gene>